<sequence>MHLNLTASIELVFQIQMLTYRFDSKRRGKARSRVATLSAAARLRLRHAPRHAHSIAANFTSLGKVGNSEG</sequence>
<name>A0A194PR03_PAPXU</name>
<dbReference type="EMBL" id="KQ459595">
    <property type="protein sequence ID" value="KPI95881.1"/>
    <property type="molecule type" value="Genomic_DNA"/>
</dbReference>
<organism evidence="1 2">
    <name type="scientific">Papilio xuthus</name>
    <name type="common">Asian swallowtail butterfly</name>
    <dbReference type="NCBI Taxonomy" id="66420"/>
    <lineage>
        <taxon>Eukaryota</taxon>
        <taxon>Metazoa</taxon>
        <taxon>Ecdysozoa</taxon>
        <taxon>Arthropoda</taxon>
        <taxon>Hexapoda</taxon>
        <taxon>Insecta</taxon>
        <taxon>Pterygota</taxon>
        <taxon>Neoptera</taxon>
        <taxon>Endopterygota</taxon>
        <taxon>Lepidoptera</taxon>
        <taxon>Glossata</taxon>
        <taxon>Ditrysia</taxon>
        <taxon>Papilionoidea</taxon>
        <taxon>Papilionidae</taxon>
        <taxon>Papilioninae</taxon>
        <taxon>Papilio</taxon>
    </lineage>
</organism>
<accession>A0A194PR03</accession>
<dbReference type="AlphaFoldDB" id="A0A194PR03"/>
<dbReference type="Proteomes" id="UP000053268">
    <property type="component" value="Unassembled WGS sequence"/>
</dbReference>
<proteinExistence type="predicted"/>
<evidence type="ECO:0000313" key="2">
    <source>
        <dbReference type="Proteomes" id="UP000053268"/>
    </source>
</evidence>
<reference evidence="1 2" key="1">
    <citation type="journal article" date="2015" name="Nat. Commun.">
        <title>Outbred genome sequencing and CRISPR/Cas9 gene editing in butterflies.</title>
        <authorList>
            <person name="Li X."/>
            <person name="Fan D."/>
            <person name="Zhang W."/>
            <person name="Liu G."/>
            <person name="Zhang L."/>
            <person name="Zhao L."/>
            <person name="Fang X."/>
            <person name="Chen L."/>
            <person name="Dong Y."/>
            <person name="Chen Y."/>
            <person name="Ding Y."/>
            <person name="Zhao R."/>
            <person name="Feng M."/>
            <person name="Zhu Y."/>
            <person name="Feng Y."/>
            <person name="Jiang X."/>
            <person name="Zhu D."/>
            <person name="Xiang H."/>
            <person name="Feng X."/>
            <person name="Li S."/>
            <person name="Wang J."/>
            <person name="Zhang G."/>
            <person name="Kronforst M.R."/>
            <person name="Wang W."/>
        </authorList>
    </citation>
    <scope>NUCLEOTIDE SEQUENCE [LARGE SCALE GENOMIC DNA]</scope>
    <source>
        <strain evidence="1">Ya'a_city_454_Px</strain>
        <tissue evidence="1">Whole body</tissue>
    </source>
</reference>
<keyword evidence="2" id="KW-1185">Reference proteome</keyword>
<protein>
    <submittedName>
        <fullName evidence="1">Uncharacterized protein</fullName>
    </submittedName>
</protein>
<gene>
    <name evidence="1" type="ORF">RR46_11594</name>
</gene>
<evidence type="ECO:0000313" key="1">
    <source>
        <dbReference type="EMBL" id="KPI95881.1"/>
    </source>
</evidence>